<dbReference type="EMBL" id="CP058601">
    <property type="protein sequence ID" value="QLG49851.1"/>
    <property type="molecule type" value="Genomic_DNA"/>
</dbReference>
<dbReference type="Proteomes" id="UP000509241">
    <property type="component" value="Chromosome"/>
</dbReference>
<dbReference type="InterPro" id="IPR011644">
    <property type="entry name" value="Heme_NO-bd"/>
</dbReference>
<dbReference type="KEGG" id="haly:HYG82_13785"/>
<organism evidence="2 3">
    <name type="scientific">Natrinema halophilum</name>
    <dbReference type="NCBI Taxonomy" id="1699371"/>
    <lineage>
        <taxon>Archaea</taxon>
        <taxon>Methanobacteriati</taxon>
        <taxon>Methanobacteriota</taxon>
        <taxon>Stenosarchaea group</taxon>
        <taxon>Halobacteria</taxon>
        <taxon>Halobacteriales</taxon>
        <taxon>Natrialbaceae</taxon>
        <taxon>Natrinema</taxon>
    </lineage>
</organism>
<dbReference type="Gene3D" id="3.90.1520.10">
    <property type="entry name" value="H-NOX domain"/>
    <property type="match status" value="1"/>
</dbReference>
<dbReference type="OrthoDB" id="261084at2157"/>
<dbReference type="InterPro" id="IPR038158">
    <property type="entry name" value="H-NOX_domain_sf"/>
</dbReference>
<protein>
    <submittedName>
        <fullName evidence="2">Heme NO-binding domain-containing protein</fullName>
    </submittedName>
</protein>
<evidence type="ECO:0000313" key="3">
    <source>
        <dbReference type="Proteomes" id="UP000509241"/>
    </source>
</evidence>
<feature type="domain" description="Heme NO-binding" evidence="1">
    <location>
        <begin position="2"/>
        <end position="160"/>
    </location>
</feature>
<evidence type="ECO:0000313" key="2">
    <source>
        <dbReference type="EMBL" id="QLG49851.1"/>
    </source>
</evidence>
<evidence type="ECO:0000259" key="1">
    <source>
        <dbReference type="Pfam" id="PF07700"/>
    </source>
</evidence>
<proteinExistence type="predicted"/>
<dbReference type="SUPFAM" id="SSF111126">
    <property type="entry name" value="Ligand-binding domain in the NO signalling and Golgi transport"/>
    <property type="match status" value="1"/>
</dbReference>
<name>A0A7D5H3H6_9EURY</name>
<gene>
    <name evidence="2" type="ORF">HYG82_13785</name>
</gene>
<dbReference type="AlphaFoldDB" id="A0A7D5H3H6"/>
<keyword evidence="3" id="KW-1185">Reference proteome</keyword>
<sequence length="179" mass="20220">MHGIVHKSLKEYVIERTGDDIWDTVIERSAIEPKLYLPVSYYDDGEIDAVLETLTGIATQNRQAIERDFGRSLAPRLLSTFSAHLRRDWDLTELLDSFEDVYEDVDVATEEATLPELTCTRNGDYAVVSYETHRNQQYCGLAHGILEGIISAYDTEATVTKTACVDHGADACRFRIDLE</sequence>
<reference evidence="2 3" key="1">
    <citation type="submission" date="2020-07" db="EMBL/GenBank/DDBJ databases">
        <authorList>
            <person name="Cui H."/>
        </authorList>
    </citation>
    <scope>NUCLEOTIDE SEQUENCE [LARGE SCALE GENOMIC DNA]</scope>
    <source>
        <strain evidence="2 3">YPL8</strain>
    </source>
</reference>
<dbReference type="Pfam" id="PF07700">
    <property type="entry name" value="HNOB"/>
    <property type="match status" value="1"/>
</dbReference>
<dbReference type="GO" id="GO:0020037">
    <property type="term" value="F:heme binding"/>
    <property type="evidence" value="ECO:0007669"/>
    <property type="project" value="InterPro"/>
</dbReference>
<accession>A0A7D5H3H6</accession>
<dbReference type="RefSeq" id="WP_179261793.1">
    <property type="nucleotide sequence ID" value="NZ_CP058601.1"/>
</dbReference>
<dbReference type="InterPro" id="IPR024096">
    <property type="entry name" value="NO_sig/Golgi_transp_ligand-bd"/>
</dbReference>
<dbReference type="GeneID" id="56034382"/>